<reference evidence="4" key="1">
    <citation type="submission" date="2021-01" db="UniProtKB">
        <authorList>
            <consortium name="EnsemblMetazoa"/>
        </authorList>
    </citation>
    <scope>IDENTIFICATION</scope>
</reference>
<feature type="transmembrane region" description="Helical" evidence="2">
    <location>
        <begin position="264"/>
        <end position="285"/>
    </location>
</feature>
<evidence type="ECO:0000256" key="1">
    <source>
        <dbReference type="SAM" id="MobiDB-lite"/>
    </source>
</evidence>
<evidence type="ECO:0000313" key="5">
    <source>
        <dbReference type="Proteomes" id="UP000594262"/>
    </source>
</evidence>
<keyword evidence="5" id="KW-1185">Reference proteome</keyword>
<feature type="compositionally biased region" description="Low complexity" evidence="1">
    <location>
        <begin position="211"/>
        <end position="228"/>
    </location>
</feature>
<feature type="signal peptide" evidence="3">
    <location>
        <begin position="1"/>
        <end position="19"/>
    </location>
</feature>
<feature type="region of interest" description="Disordered" evidence="1">
    <location>
        <begin position="203"/>
        <end position="254"/>
    </location>
</feature>
<dbReference type="Proteomes" id="UP000594262">
    <property type="component" value="Unplaced"/>
</dbReference>
<organism evidence="4 5">
    <name type="scientific">Clytia hemisphaerica</name>
    <dbReference type="NCBI Taxonomy" id="252671"/>
    <lineage>
        <taxon>Eukaryota</taxon>
        <taxon>Metazoa</taxon>
        <taxon>Cnidaria</taxon>
        <taxon>Hydrozoa</taxon>
        <taxon>Hydroidolina</taxon>
        <taxon>Leptothecata</taxon>
        <taxon>Obeliida</taxon>
        <taxon>Clytiidae</taxon>
        <taxon>Clytia</taxon>
    </lineage>
</organism>
<dbReference type="AlphaFoldDB" id="A0A7M5V042"/>
<accession>A0A7M5V042</accession>
<keyword evidence="2" id="KW-0812">Transmembrane</keyword>
<feature type="chain" id="PRO_5029686388" description="Cnidarian restricted protein" evidence="3">
    <location>
        <begin position="20"/>
        <end position="334"/>
    </location>
</feature>
<dbReference type="RefSeq" id="XP_066912044.1">
    <property type="nucleotide sequence ID" value="XM_067055943.1"/>
</dbReference>
<feature type="region of interest" description="Disordered" evidence="1">
    <location>
        <begin position="305"/>
        <end position="334"/>
    </location>
</feature>
<evidence type="ECO:0000256" key="2">
    <source>
        <dbReference type="SAM" id="Phobius"/>
    </source>
</evidence>
<protein>
    <recommendedName>
        <fullName evidence="6">Cnidarian restricted protein</fullName>
    </recommendedName>
</protein>
<sequence length="334" mass="36367">MFIRTFIICYVVYVSFTLGEETIVRTATGDYLNGQDLDCGFYGATAIGNDTCFCGSGKSYFTNSSGSSSCFFGRGQEELGCTVYNMNDPRDQIQILNMSVDTLIDLNSDKGLQCQPTPVVLKEWVNETWVNMEGSNLPVGINSRTVDQPGGGAKVTIKTLHLYPVVDEAKKEYLQGKLVRFDFTVCNHSSCLLLKYPGERTWNAPQPPTEAPTTTTAAPTTTTAVPTTGSGGGGINGTNSTIATPTREPSTGDDNDDEDLLIKILVPVCVIIFIIIFCTILYLCWRHKNSRYNVEESKSNEHFVGISPVPQPTVKQGHVNRGAIDISNPASSDE</sequence>
<evidence type="ECO:0008006" key="6">
    <source>
        <dbReference type="Google" id="ProtNLM"/>
    </source>
</evidence>
<keyword evidence="3" id="KW-0732">Signal</keyword>
<proteinExistence type="predicted"/>
<keyword evidence="2" id="KW-0472">Membrane</keyword>
<dbReference type="EnsemblMetazoa" id="CLYHEMT005332.1">
    <property type="protein sequence ID" value="CLYHEMP005332.1"/>
    <property type="gene ID" value="CLYHEMG005332"/>
</dbReference>
<keyword evidence="2" id="KW-1133">Transmembrane helix</keyword>
<evidence type="ECO:0000313" key="4">
    <source>
        <dbReference type="EnsemblMetazoa" id="CLYHEMP005332.1"/>
    </source>
</evidence>
<evidence type="ECO:0000256" key="3">
    <source>
        <dbReference type="SAM" id="SignalP"/>
    </source>
</evidence>
<dbReference type="GeneID" id="136799249"/>
<name>A0A7M5V042_9CNID</name>